<dbReference type="PROSITE" id="PS50042">
    <property type="entry name" value="CNMP_BINDING_3"/>
    <property type="match status" value="1"/>
</dbReference>
<dbReference type="PANTHER" id="PTHR43310">
    <property type="entry name" value="SULFATE TRANSPORTER YBAR-RELATED"/>
    <property type="match status" value="1"/>
</dbReference>
<organism evidence="8 9">
    <name type="scientific">Desulfonatronospira thiodismutans ASO3-1</name>
    <dbReference type="NCBI Taxonomy" id="555779"/>
    <lineage>
        <taxon>Bacteria</taxon>
        <taxon>Pseudomonadati</taxon>
        <taxon>Thermodesulfobacteriota</taxon>
        <taxon>Desulfovibrionia</taxon>
        <taxon>Desulfovibrionales</taxon>
        <taxon>Desulfonatronovibrionaceae</taxon>
        <taxon>Desulfonatronospira</taxon>
    </lineage>
</organism>
<dbReference type="CDD" id="cd00038">
    <property type="entry name" value="CAP_ED"/>
    <property type="match status" value="1"/>
</dbReference>
<keyword evidence="4 5" id="KW-0472">Membrane</keyword>
<dbReference type="SUPFAM" id="SSF51206">
    <property type="entry name" value="cAMP-binding domain-like"/>
    <property type="match status" value="1"/>
</dbReference>
<reference evidence="8" key="1">
    <citation type="submission" date="2010-05" db="EMBL/GenBank/DDBJ databases">
        <title>The draft genome of Desulfonatronospira thiodismutans ASO3-1.</title>
        <authorList>
            <consortium name="US DOE Joint Genome Institute (JGI-PGF)"/>
            <person name="Lucas S."/>
            <person name="Copeland A."/>
            <person name="Lapidus A."/>
            <person name="Cheng J.-F."/>
            <person name="Bruce D."/>
            <person name="Goodwin L."/>
            <person name="Pitluck S."/>
            <person name="Chertkov O."/>
            <person name="Brettin T."/>
            <person name="Detter J.C."/>
            <person name="Han C."/>
            <person name="Land M.L."/>
            <person name="Hauser L."/>
            <person name="Kyrpides N."/>
            <person name="Mikhailova N."/>
            <person name="Muyzer G."/>
            <person name="Woyke T."/>
        </authorList>
    </citation>
    <scope>NUCLEOTIDE SEQUENCE [LARGE SCALE GENOMIC DNA]</scope>
    <source>
        <strain evidence="8">ASO3-1</strain>
    </source>
</reference>
<feature type="transmembrane region" description="Helical" evidence="5">
    <location>
        <begin position="370"/>
        <end position="389"/>
    </location>
</feature>
<comment type="subcellular location">
    <subcellularLocation>
        <location evidence="1">Membrane</location>
        <topology evidence="1">Multi-pass membrane protein</topology>
    </subcellularLocation>
</comment>
<name>D6SPM7_9BACT</name>
<feature type="transmembrane region" description="Helical" evidence="5">
    <location>
        <begin position="177"/>
        <end position="202"/>
    </location>
</feature>
<protein>
    <submittedName>
        <fullName evidence="8">Sulphate transporter</fullName>
    </submittedName>
</protein>
<dbReference type="Pfam" id="PF00916">
    <property type="entry name" value="Sulfate_transp"/>
    <property type="match status" value="1"/>
</dbReference>
<sequence length="736" mass="80727">MTSLFQELIHDLRPGTLIPALCIGLIIGLMGIVLAVSFAAMIFSGEVSHLAVRGVGLTLTGGLLACIAVALTSSFKSSISLPQDAPAAIFSGGAALMAAQTISGTGDVFMTIVAGLIISSIFTGFFLFIIACFSLVNFFRYIPYPVIGGFLAGSGWILSSSSLEVMLGSRPDLLDPWYLFTPSFLMLWLPGTALAVLLFVLLRRFSHFALLPATLVLGAVLFHVILLFSGFSLDQAREAGLLFDTLESGALWPVFTWQEMSGINWQAVFAQLPVLLTIPFIVLMGLILNVSGVELASNREIDMNREVMSNSLGNFLCGLSGSPAGYSSLSLSMMGFKTGAYTRLAGLTAAAVMALTLAWGGFLIALFPKAVLGGALMLLGLLFLWDWVIEARKKMVWTDYLIVLAILVMIAWLGFFQGVVLGILLSVVLFVIRFSQVPVLKNSFSGPSVQSPRSRPLPHKRILMDQGDRIKVFELSGYLFFGSVNSLVQDIDSKIAQQDYSDDLYAIIDFSDTSGVDISSVSAFARLLNRLDRSGVRVVFTGASTWFLYQLKNHTARMQDQEHFISFNDFNQGLQWCEDRIIKQYLDAVNQGSQDHIRSRLFADVADEMLKNLEELESIENVVENIKDYSIVMHLEKGEALIQPGQKLKGVYLIQLGGVVKTDPEGQEELVQQEYGPGDVVNLKGLFEEVESKHLYRASSASRVHYFSSEDIGLLQEKDPDMAARFYSILLRSSCK</sequence>
<gene>
    <name evidence="8" type="ORF">Dthio_PD2075</name>
</gene>
<keyword evidence="9" id="KW-1185">Reference proteome</keyword>
<dbReference type="eggNOG" id="COG0659">
    <property type="taxonomic scope" value="Bacteria"/>
</dbReference>
<dbReference type="CDD" id="cd07042">
    <property type="entry name" value="STAS_SulP_like_sulfate_transporter"/>
    <property type="match status" value="1"/>
</dbReference>
<dbReference type="RefSeq" id="WP_008870023.1">
    <property type="nucleotide sequence ID" value="NZ_ACJN02000002.1"/>
</dbReference>
<feature type="domain" description="STAS" evidence="7">
    <location>
        <begin position="460"/>
        <end position="544"/>
    </location>
</feature>
<dbReference type="SUPFAM" id="SSF52091">
    <property type="entry name" value="SpoIIaa-like"/>
    <property type="match status" value="1"/>
</dbReference>
<keyword evidence="2 5" id="KW-0812">Transmembrane</keyword>
<evidence type="ECO:0000256" key="2">
    <source>
        <dbReference type="ARBA" id="ARBA00022692"/>
    </source>
</evidence>
<evidence type="ECO:0000256" key="4">
    <source>
        <dbReference type="ARBA" id="ARBA00023136"/>
    </source>
</evidence>
<feature type="transmembrane region" description="Helical" evidence="5">
    <location>
        <begin position="269"/>
        <end position="292"/>
    </location>
</feature>
<feature type="transmembrane region" description="Helical" evidence="5">
    <location>
        <begin position="401"/>
        <end position="432"/>
    </location>
</feature>
<feature type="domain" description="Cyclic nucleotide-binding" evidence="6">
    <location>
        <begin position="601"/>
        <end position="733"/>
    </location>
</feature>
<dbReference type="PROSITE" id="PS50801">
    <property type="entry name" value="STAS"/>
    <property type="match status" value="1"/>
</dbReference>
<feature type="transmembrane region" description="Helical" evidence="5">
    <location>
        <begin position="344"/>
        <end position="364"/>
    </location>
</feature>
<evidence type="ECO:0000256" key="3">
    <source>
        <dbReference type="ARBA" id="ARBA00022989"/>
    </source>
</evidence>
<keyword evidence="3 5" id="KW-1133">Transmembrane helix</keyword>
<dbReference type="InterPro" id="IPR018490">
    <property type="entry name" value="cNMP-bd_dom_sf"/>
</dbReference>
<dbReference type="InterPro" id="IPR014710">
    <property type="entry name" value="RmlC-like_jellyroll"/>
</dbReference>
<feature type="transmembrane region" description="Helical" evidence="5">
    <location>
        <begin position="50"/>
        <end position="73"/>
    </location>
</feature>
<accession>D6SPM7</accession>
<evidence type="ECO:0000259" key="6">
    <source>
        <dbReference type="PROSITE" id="PS50042"/>
    </source>
</evidence>
<dbReference type="Proteomes" id="UP000005496">
    <property type="component" value="Unassembled WGS sequence"/>
</dbReference>
<comment type="caution">
    <text evidence="8">The sequence shown here is derived from an EMBL/GenBank/DDBJ whole genome shotgun (WGS) entry which is preliminary data.</text>
</comment>
<dbReference type="InterPro" id="IPR011547">
    <property type="entry name" value="SLC26A/SulP_dom"/>
</dbReference>
<dbReference type="InterPro" id="IPR000595">
    <property type="entry name" value="cNMP-bd_dom"/>
</dbReference>
<dbReference type="InterPro" id="IPR036513">
    <property type="entry name" value="STAS_dom_sf"/>
</dbReference>
<dbReference type="GO" id="GO:0016020">
    <property type="term" value="C:membrane"/>
    <property type="evidence" value="ECO:0007669"/>
    <property type="project" value="UniProtKB-SubCell"/>
</dbReference>
<dbReference type="Gene3D" id="3.30.750.24">
    <property type="entry name" value="STAS domain"/>
    <property type="match status" value="1"/>
</dbReference>
<evidence type="ECO:0000313" key="9">
    <source>
        <dbReference type="Proteomes" id="UP000005496"/>
    </source>
</evidence>
<dbReference type="InterPro" id="IPR052706">
    <property type="entry name" value="Membrane-Transporter-like"/>
</dbReference>
<dbReference type="PANTHER" id="PTHR43310:SF2">
    <property type="entry name" value="SLC26A_SULP TRANSPORTER DOMAIN-CONTAINING PROTEIN"/>
    <property type="match status" value="1"/>
</dbReference>
<feature type="transmembrane region" description="Helical" evidence="5">
    <location>
        <begin position="209"/>
        <end position="233"/>
    </location>
</feature>
<dbReference type="Pfam" id="PF00027">
    <property type="entry name" value="cNMP_binding"/>
    <property type="match status" value="1"/>
</dbReference>
<feature type="transmembrane region" description="Helical" evidence="5">
    <location>
        <begin position="138"/>
        <end position="157"/>
    </location>
</feature>
<dbReference type="InterPro" id="IPR002645">
    <property type="entry name" value="STAS_dom"/>
</dbReference>
<dbReference type="OrthoDB" id="9771198at2"/>
<proteinExistence type="predicted"/>
<evidence type="ECO:0000256" key="1">
    <source>
        <dbReference type="ARBA" id="ARBA00004141"/>
    </source>
</evidence>
<dbReference type="AlphaFoldDB" id="D6SPM7"/>
<dbReference type="Gene3D" id="2.60.120.10">
    <property type="entry name" value="Jelly Rolls"/>
    <property type="match status" value="1"/>
</dbReference>
<evidence type="ECO:0000259" key="7">
    <source>
        <dbReference type="PROSITE" id="PS50801"/>
    </source>
</evidence>
<dbReference type="Pfam" id="PF01740">
    <property type="entry name" value="STAS"/>
    <property type="match status" value="1"/>
</dbReference>
<dbReference type="EMBL" id="ACJN02000002">
    <property type="protein sequence ID" value="EFI34703.1"/>
    <property type="molecule type" value="Genomic_DNA"/>
</dbReference>
<evidence type="ECO:0000313" key="8">
    <source>
        <dbReference type="EMBL" id="EFI34703.1"/>
    </source>
</evidence>
<evidence type="ECO:0000256" key="5">
    <source>
        <dbReference type="SAM" id="Phobius"/>
    </source>
</evidence>
<feature type="transmembrane region" description="Helical" evidence="5">
    <location>
        <begin position="108"/>
        <end position="131"/>
    </location>
</feature>
<feature type="transmembrane region" description="Helical" evidence="5">
    <location>
        <begin position="21"/>
        <end position="44"/>
    </location>
</feature>